<gene>
    <name evidence="2" type="ORF">IR213_00900</name>
</gene>
<dbReference type="InterPro" id="IPR003812">
    <property type="entry name" value="Fido"/>
</dbReference>
<evidence type="ECO:0000259" key="1">
    <source>
        <dbReference type="PROSITE" id="PS51459"/>
    </source>
</evidence>
<dbReference type="PANTHER" id="PTHR39426">
    <property type="entry name" value="HOMOLOGY TO DEATH-ON-CURING PROTEIN OF PHAGE P1"/>
    <property type="match status" value="1"/>
</dbReference>
<name>A0A930U5C6_9FLAO</name>
<protein>
    <submittedName>
        <fullName evidence="2">Type II toxin-antitoxin system death-on-curing family toxin</fullName>
    </submittedName>
</protein>
<dbReference type="EMBL" id="JADHEC010000001">
    <property type="protein sequence ID" value="MBF2707158.1"/>
    <property type="molecule type" value="Genomic_DNA"/>
</dbReference>
<evidence type="ECO:0000313" key="3">
    <source>
        <dbReference type="Proteomes" id="UP000646211"/>
    </source>
</evidence>
<evidence type="ECO:0000313" key="2">
    <source>
        <dbReference type="EMBL" id="MBF2707158.1"/>
    </source>
</evidence>
<proteinExistence type="predicted"/>
<organism evidence="2 3">
    <name type="scientific">Flavobacterium soyangense</name>
    <dbReference type="NCBI Taxonomy" id="2023265"/>
    <lineage>
        <taxon>Bacteria</taxon>
        <taxon>Pseudomonadati</taxon>
        <taxon>Bacteroidota</taxon>
        <taxon>Flavobacteriia</taxon>
        <taxon>Flavobacteriales</taxon>
        <taxon>Flavobacteriaceae</taxon>
        <taxon>Flavobacterium</taxon>
    </lineage>
</organism>
<dbReference type="Pfam" id="PF02661">
    <property type="entry name" value="Fic"/>
    <property type="match status" value="1"/>
</dbReference>
<dbReference type="PROSITE" id="PS51459">
    <property type="entry name" value="FIDO"/>
    <property type="match status" value="1"/>
</dbReference>
<dbReference type="InterPro" id="IPR006440">
    <property type="entry name" value="Doc"/>
</dbReference>
<dbReference type="RefSeq" id="WP_194310427.1">
    <property type="nucleotide sequence ID" value="NZ_JADHEC010000001.1"/>
</dbReference>
<feature type="domain" description="Fido" evidence="1">
    <location>
        <begin position="6"/>
        <end position="125"/>
    </location>
</feature>
<dbReference type="InterPro" id="IPR036597">
    <property type="entry name" value="Fido-like_dom_sf"/>
</dbReference>
<dbReference type="Gene3D" id="1.20.120.1870">
    <property type="entry name" value="Fic/DOC protein, Fido domain"/>
    <property type="match status" value="1"/>
</dbReference>
<dbReference type="NCBIfam" id="TIGR01550">
    <property type="entry name" value="DOC_P1"/>
    <property type="match status" value="1"/>
</dbReference>
<dbReference type="InterPro" id="IPR053737">
    <property type="entry name" value="Type_II_TA_Toxin"/>
</dbReference>
<sequence>MKLIYFSSEYAIKIHDKIIEISGGHPGIKNFGNIDSPLHHIQNDDYYPTYEEKLSHLIFSFNKFHAFNDGNKRTSIAIGAFFLEVNGLDVFTNKFIIEMENIAVTVADNLIEKGLLQEIITAIINEVDYSEELKLKIINALRLVRDDAEKINLGIDFYKDVF</sequence>
<dbReference type="PANTHER" id="PTHR39426:SF1">
    <property type="entry name" value="HOMOLOGY TO DEATH-ON-CURING PROTEIN OF PHAGE P1"/>
    <property type="match status" value="1"/>
</dbReference>
<accession>A0A930U5C6</accession>
<dbReference type="Proteomes" id="UP000646211">
    <property type="component" value="Unassembled WGS sequence"/>
</dbReference>
<dbReference type="SUPFAM" id="SSF140931">
    <property type="entry name" value="Fic-like"/>
    <property type="match status" value="1"/>
</dbReference>
<dbReference type="GO" id="GO:0016301">
    <property type="term" value="F:kinase activity"/>
    <property type="evidence" value="ECO:0007669"/>
    <property type="project" value="InterPro"/>
</dbReference>
<comment type="caution">
    <text evidence="2">The sequence shown here is derived from an EMBL/GenBank/DDBJ whole genome shotgun (WGS) entry which is preliminary data.</text>
</comment>
<dbReference type="AlphaFoldDB" id="A0A930U5C6"/>
<keyword evidence="3" id="KW-1185">Reference proteome</keyword>
<reference evidence="2" key="1">
    <citation type="submission" date="2020-11" db="EMBL/GenBank/DDBJ databases">
        <title>Genome of Flavobacterium soyangense.</title>
        <authorList>
            <person name="Liu Q."/>
            <person name="Xin Y.-H."/>
        </authorList>
    </citation>
    <scope>NUCLEOTIDE SEQUENCE</scope>
    <source>
        <strain evidence="2">CGMCC 1.13493</strain>
    </source>
</reference>